<dbReference type="InterPro" id="IPR023561">
    <property type="entry name" value="Carbonic_anhydrase_a-class"/>
</dbReference>
<name>A0A915DIN1_9BILA</name>
<protein>
    <recommendedName>
        <fullName evidence="2">carbonic anhydrase</fullName>
        <ecNumber evidence="2">4.2.1.1</ecNumber>
    </recommendedName>
</protein>
<dbReference type="Proteomes" id="UP000887574">
    <property type="component" value="Unplaced"/>
</dbReference>
<dbReference type="InterPro" id="IPR036398">
    <property type="entry name" value="CA_dom_sf"/>
</dbReference>
<evidence type="ECO:0000256" key="2">
    <source>
        <dbReference type="ARBA" id="ARBA00012925"/>
    </source>
</evidence>
<keyword evidence="4" id="KW-0862">Zinc</keyword>
<accession>A0A915DIN1</accession>
<dbReference type="GO" id="GO:0004089">
    <property type="term" value="F:carbonate dehydratase activity"/>
    <property type="evidence" value="ECO:0007669"/>
    <property type="project" value="UniProtKB-EC"/>
</dbReference>
<evidence type="ECO:0000256" key="6">
    <source>
        <dbReference type="ARBA" id="ARBA00048348"/>
    </source>
</evidence>
<dbReference type="PANTHER" id="PTHR18952">
    <property type="entry name" value="CARBONIC ANHYDRASE"/>
    <property type="match status" value="1"/>
</dbReference>
<dbReference type="Pfam" id="PF00194">
    <property type="entry name" value="Carb_anhydrase"/>
    <property type="match status" value="1"/>
</dbReference>
<dbReference type="PANTHER" id="PTHR18952:SF265">
    <property type="entry name" value="CARBONIC ANHYDRASE"/>
    <property type="match status" value="1"/>
</dbReference>
<keyword evidence="8" id="KW-1185">Reference proteome</keyword>
<evidence type="ECO:0000256" key="5">
    <source>
        <dbReference type="ARBA" id="ARBA00023239"/>
    </source>
</evidence>
<evidence type="ECO:0000256" key="4">
    <source>
        <dbReference type="ARBA" id="ARBA00022833"/>
    </source>
</evidence>
<dbReference type="EC" id="4.2.1.1" evidence="2"/>
<evidence type="ECO:0000259" key="7">
    <source>
        <dbReference type="PROSITE" id="PS51144"/>
    </source>
</evidence>
<evidence type="ECO:0000256" key="3">
    <source>
        <dbReference type="ARBA" id="ARBA00022723"/>
    </source>
</evidence>
<reference evidence="9" key="1">
    <citation type="submission" date="2022-11" db="UniProtKB">
        <authorList>
            <consortium name="WormBaseParasite"/>
        </authorList>
    </citation>
    <scope>IDENTIFICATION</scope>
</reference>
<sequence>MLSDKLPSDTNCFIRYMGSLTTEPCTEGVIWTVFAQPVLISQAQIDQLRALVDNSPTPRRFLETIVNVHLFIYLAPAAMNYDQMDEDAETSVSSIVPTKLLDNTRLNRIRNHKTAVFL</sequence>
<dbReference type="WBParaSite" id="jg20386">
    <property type="protein sequence ID" value="jg20386"/>
    <property type="gene ID" value="jg20386"/>
</dbReference>
<evidence type="ECO:0000313" key="9">
    <source>
        <dbReference type="WBParaSite" id="jg20386"/>
    </source>
</evidence>
<evidence type="ECO:0000256" key="1">
    <source>
        <dbReference type="ARBA" id="ARBA00010718"/>
    </source>
</evidence>
<keyword evidence="3" id="KW-0479">Metal-binding</keyword>
<dbReference type="AlphaFoldDB" id="A0A915DIN1"/>
<dbReference type="Gene3D" id="3.10.200.10">
    <property type="entry name" value="Alpha carbonic anhydrase"/>
    <property type="match status" value="1"/>
</dbReference>
<comment type="similarity">
    <text evidence="1">Belongs to the alpha-carbonic anhydrase family.</text>
</comment>
<feature type="domain" description="Alpha-carbonic anhydrase" evidence="7">
    <location>
        <begin position="1"/>
        <end position="94"/>
    </location>
</feature>
<keyword evidence="5" id="KW-0456">Lyase</keyword>
<evidence type="ECO:0000313" key="8">
    <source>
        <dbReference type="Proteomes" id="UP000887574"/>
    </source>
</evidence>
<dbReference type="GO" id="GO:0008270">
    <property type="term" value="F:zinc ion binding"/>
    <property type="evidence" value="ECO:0007669"/>
    <property type="project" value="InterPro"/>
</dbReference>
<comment type="catalytic activity">
    <reaction evidence="6">
        <text>hydrogencarbonate + H(+) = CO2 + H2O</text>
        <dbReference type="Rhea" id="RHEA:10748"/>
        <dbReference type="ChEBI" id="CHEBI:15377"/>
        <dbReference type="ChEBI" id="CHEBI:15378"/>
        <dbReference type="ChEBI" id="CHEBI:16526"/>
        <dbReference type="ChEBI" id="CHEBI:17544"/>
        <dbReference type="EC" id="4.2.1.1"/>
    </reaction>
</comment>
<dbReference type="InterPro" id="IPR001148">
    <property type="entry name" value="CA_dom"/>
</dbReference>
<dbReference type="PROSITE" id="PS51144">
    <property type="entry name" value="ALPHA_CA_2"/>
    <property type="match status" value="1"/>
</dbReference>
<organism evidence="8 9">
    <name type="scientific">Ditylenchus dipsaci</name>
    <dbReference type="NCBI Taxonomy" id="166011"/>
    <lineage>
        <taxon>Eukaryota</taxon>
        <taxon>Metazoa</taxon>
        <taxon>Ecdysozoa</taxon>
        <taxon>Nematoda</taxon>
        <taxon>Chromadorea</taxon>
        <taxon>Rhabditida</taxon>
        <taxon>Tylenchina</taxon>
        <taxon>Tylenchomorpha</taxon>
        <taxon>Sphaerularioidea</taxon>
        <taxon>Anguinidae</taxon>
        <taxon>Anguininae</taxon>
        <taxon>Ditylenchus</taxon>
    </lineage>
</organism>
<dbReference type="SUPFAM" id="SSF51069">
    <property type="entry name" value="Carbonic anhydrase"/>
    <property type="match status" value="1"/>
</dbReference>
<proteinExistence type="inferred from homology"/>